<dbReference type="InterPro" id="IPR026350">
    <property type="entry name" value="GxxExxY"/>
</dbReference>
<keyword evidence="2" id="KW-1185">Reference proteome</keyword>
<dbReference type="Proteomes" id="UP000256405">
    <property type="component" value="Unassembled WGS sequence"/>
</dbReference>
<evidence type="ECO:0000313" key="1">
    <source>
        <dbReference type="EMBL" id="REG84510.1"/>
    </source>
</evidence>
<gene>
    <name evidence="1" type="ORF">C8N25_11585</name>
</gene>
<accession>A0A3E0DNU9</accession>
<evidence type="ECO:0000313" key="2">
    <source>
        <dbReference type="Proteomes" id="UP000256405"/>
    </source>
</evidence>
<dbReference type="EMBL" id="QUNF01000015">
    <property type="protein sequence ID" value="REG84510.1"/>
    <property type="molecule type" value="Genomic_DNA"/>
</dbReference>
<organism evidence="1 2">
    <name type="scientific">Algoriphagus antarcticus</name>
    <dbReference type="NCBI Taxonomy" id="238540"/>
    <lineage>
        <taxon>Bacteria</taxon>
        <taxon>Pseudomonadati</taxon>
        <taxon>Bacteroidota</taxon>
        <taxon>Cytophagia</taxon>
        <taxon>Cytophagales</taxon>
        <taxon>Cyclobacteriaceae</taxon>
        <taxon>Algoriphagus</taxon>
    </lineage>
</organism>
<sequence>MTYLRLTTMKLGLLLNFNEALLKDGIKRVANNL</sequence>
<comment type="caution">
    <text evidence="1">The sequence shown here is derived from an EMBL/GenBank/DDBJ whole genome shotgun (WGS) entry which is preliminary data.</text>
</comment>
<protein>
    <submittedName>
        <fullName evidence="1">PD-(D/E)XK nuclease superfamily protein</fullName>
    </submittedName>
</protein>
<dbReference type="AlphaFoldDB" id="A0A3E0DNU9"/>
<dbReference type="Pfam" id="PF13366">
    <property type="entry name" value="PDDEXK_3"/>
    <property type="match status" value="1"/>
</dbReference>
<reference evidence="1 2" key="1">
    <citation type="submission" date="2018-08" db="EMBL/GenBank/DDBJ databases">
        <title>Genomic Encyclopedia of Archaeal and Bacterial Type Strains, Phase II (KMG-II): from individual species to whole genera.</title>
        <authorList>
            <person name="Goeker M."/>
        </authorList>
    </citation>
    <scope>NUCLEOTIDE SEQUENCE [LARGE SCALE GENOMIC DNA]</scope>
    <source>
        <strain evidence="1 2">DSM 15986</strain>
    </source>
</reference>
<name>A0A3E0DNU9_9BACT</name>
<proteinExistence type="predicted"/>